<dbReference type="AlphaFoldDB" id="A0A2S9X7V0"/>
<feature type="domain" description="N-acetylmuramidase" evidence="2">
    <location>
        <begin position="86"/>
        <end position="254"/>
    </location>
</feature>
<dbReference type="Pfam" id="PF11860">
    <property type="entry name" value="Muramidase"/>
    <property type="match status" value="1"/>
</dbReference>
<accession>A0A2S9X7V0</accession>
<dbReference type="Gene3D" id="1.10.101.10">
    <property type="entry name" value="PGBD-like superfamily/PGBD"/>
    <property type="match status" value="1"/>
</dbReference>
<sequence length="267" mass="28335">MKKGAHGLDVQALQQRLAALGAKLAVDGWYGDATEAAVADFQRRAGLVVDGIAGAKTLAALTGLAGPRRLSEADLQAAAERLGLGVSVVKAINAVESRGSGFLADGRAVILLERHVAYQRAGKQADSLAAQYPALCNQARGGYAGGAAEWARFTSLAAVAGADLAIESCSWGAFQIMGYHWQRLGYVGASEWRLAMESGEPAQLDAFVRFILAEPALLKALQAKKWADVARLYNGPAYRDNLYDAKLQAAYERAERINQSTAQKGND</sequence>
<reference evidence="3 4" key="1">
    <citation type="submission" date="2017-01" db="EMBL/GenBank/DDBJ databases">
        <title>New insights into the genetic diversity of Chromobacterium isolated from tropical freshwater lake.</title>
        <authorList>
            <person name="Santos A.B."/>
            <person name="Nascimento A.M."/>
            <person name="Da Silva P.C."/>
        </authorList>
    </citation>
    <scope>NUCLEOTIDE SEQUENCE [LARGE SCALE GENOMIC DNA]</scope>
    <source>
        <strain evidence="3 4">56AF</strain>
    </source>
</reference>
<feature type="domain" description="Peptidoglycan binding-like" evidence="1">
    <location>
        <begin position="7"/>
        <end position="61"/>
    </location>
</feature>
<protein>
    <submittedName>
        <fullName evidence="3">Peptidoglycan-binding protein</fullName>
    </submittedName>
</protein>
<dbReference type="InterPro" id="IPR036366">
    <property type="entry name" value="PGBDSf"/>
</dbReference>
<organism evidence="3 4">
    <name type="scientific">Chromobacterium amazonense</name>
    <dbReference type="NCBI Taxonomy" id="1382803"/>
    <lineage>
        <taxon>Bacteria</taxon>
        <taxon>Pseudomonadati</taxon>
        <taxon>Pseudomonadota</taxon>
        <taxon>Betaproteobacteria</taxon>
        <taxon>Neisseriales</taxon>
        <taxon>Chromobacteriaceae</taxon>
        <taxon>Chromobacterium</taxon>
    </lineage>
</organism>
<dbReference type="InterPro" id="IPR036365">
    <property type="entry name" value="PGBD-like_sf"/>
</dbReference>
<evidence type="ECO:0000313" key="4">
    <source>
        <dbReference type="Proteomes" id="UP000239469"/>
    </source>
</evidence>
<dbReference type="Pfam" id="PF01471">
    <property type="entry name" value="PG_binding_1"/>
    <property type="match status" value="1"/>
</dbReference>
<gene>
    <name evidence="3" type="ORF">BUE93_04955</name>
</gene>
<proteinExistence type="predicted"/>
<dbReference type="SUPFAM" id="SSF47090">
    <property type="entry name" value="PGBD-like"/>
    <property type="match status" value="1"/>
</dbReference>
<name>A0A2S9X7V0_9NEIS</name>
<evidence type="ECO:0000259" key="1">
    <source>
        <dbReference type="Pfam" id="PF01471"/>
    </source>
</evidence>
<dbReference type="EMBL" id="MTBD01000008">
    <property type="protein sequence ID" value="PRP71810.1"/>
    <property type="molecule type" value="Genomic_DNA"/>
</dbReference>
<dbReference type="InterPro" id="IPR024408">
    <property type="entry name" value="Muramidase"/>
</dbReference>
<comment type="caution">
    <text evidence="3">The sequence shown here is derived from an EMBL/GenBank/DDBJ whole genome shotgun (WGS) entry which is preliminary data.</text>
</comment>
<evidence type="ECO:0000259" key="2">
    <source>
        <dbReference type="Pfam" id="PF11860"/>
    </source>
</evidence>
<dbReference type="Proteomes" id="UP000239469">
    <property type="component" value="Unassembled WGS sequence"/>
</dbReference>
<dbReference type="InterPro" id="IPR002477">
    <property type="entry name" value="Peptidoglycan-bd-like"/>
</dbReference>
<evidence type="ECO:0000313" key="3">
    <source>
        <dbReference type="EMBL" id="PRP71810.1"/>
    </source>
</evidence>